<dbReference type="GO" id="GO:0051087">
    <property type="term" value="F:protein-folding chaperone binding"/>
    <property type="evidence" value="ECO:0007669"/>
    <property type="project" value="InterPro"/>
</dbReference>
<dbReference type="OrthoDB" id="333905at2759"/>
<accession>A0A165B583</accession>
<gene>
    <name evidence="4" type="ORF">LAESUDRAFT_753269</name>
</gene>
<feature type="region of interest" description="Disordered" evidence="2">
    <location>
        <begin position="593"/>
        <end position="778"/>
    </location>
</feature>
<dbReference type="Pfam" id="PF02179">
    <property type="entry name" value="BAG"/>
    <property type="match status" value="1"/>
</dbReference>
<dbReference type="GeneID" id="63828794"/>
<dbReference type="EMBL" id="KV427690">
    <property type="protein sequence ID" value="KZT00267.1"/>
    <property type="molecule type" value="Genomic_DNA"/>
</dbReference>
<dbReference type="Gene3D" id="1.20.58.120">
    <property type="entry name" value="BAG domain"/>
    <property type="match status" value="1"/>
</dbReference>
<feature type="compositionally biased region" description="Polar residues" evidence="2">
    <location>
        <begin position="601"/>
        <end position="610"/>
    </location>
</feature>
<name>A0A165B583_9APHY</name>
<dbReference type="AlphaFoldDB" id="A0A165B583"/>
<feature type="compositionally biased region" description="Low complexity" evidence="2">
    <location>
        <begin position="676"/>
        <end position="699"/>
    </location>
</feature>
<evidence type="ECO:0000313" key="5">
    <source>
        <dbReference type="Proteomes" id="UP000076871"/>
    </source>
</evidence>
<feature type="compositionally biased region" description="Pro residues" evidence="2">
    <location>
        <begin position="244"/>
        <end position="255"/>
    </location>
</feature>
<evidence type="ECO:0000256" key="2">
    <source>
        <dbReference type="SAM" id="MobiDB-lite"/>
    </source>
</evidence>
<reference evidence="4 5" key="1">
    <citation type="journal article" date="2016" name="Mol. Biol. Evol.">
        <title>Comparative Genomics of Early-Diverging Mushroom-Forming Fungi Provides Insights into the Origins of Lignocellulose Decay Capabilities.</title>
        <authorList>
            <person name="Nagy L.G."/>
            <person name="Riley R."/>
            <person name="Tritt A."/>
            <person name="Adam C."/>
            <person name="Daum C."/>
            <person name="Floudas D."/>
            <person name="Sun H."/>
            <person name="Yadav J.S."/>
            <person name="Pangilinan J."/>
            <person name="Larsson K.H."/>
            <person name="Matsuura K."/>
            <person name="Barry K."/>
            <person name="Labutti K."/>
            <person name="Kuo R."/>
            <person name="Ohm R.A."/>
            <person name="Bhattacharya S.S."/>
            <person name="Shirouzu T."/>
            <person name="Yoshinaga Y."/>
            <person name="Martin F.M."/>
            <person name="Grigoriev I.V."/>
            <person name="Hibbett D.S."/>
        </authorList>
    </citation>
    <scope>NUCLEOTIDE SEQUENCE [LARGE SCALE GENOMIC DNA]</scope>
    <source>
        <strain evidence="4 5">93-53</strain>
    </source>
</reference>
<dbReference type="InParanoid" id="A0A165B583"/>
<dbReference type="InterPro" id="IPR003103">
    <property type="entry name" value="BAG_domain"/>
</dbReference>
<feature type="compositionally biased region" description="Basic and acidic residues" evidence="2">
    <location>
        <begin position="467"/>
        <end position="477"/>
    </location>
</feature>
<feature type="region of interest" description="Disordered" evidence="2">
    <location>
        <begin position="467"/>
        <end position="508"/>
    </location>
</feature>
<dbReference type="Proteomes" id="UP000076871">
    <property type="component" value="Unassembled WGS sequence"/>
</dbReference>
<sequence>MLVLTPVSALHCGYPSHGRYAPQYDYYNALVGQAEHDVAVAHARAEVVRRRQQQEQQRRRQMEENLRQHAALEALYKYELAQERERRAALARKQQPQELARAYAEARQRAAAERERIRLERLRARRTREEQFCTAIIAIEQPAAPTSHSRAAQPSTLEATPFTSTCARHLPTRTQVRPSTSAISPAAVQERLRERLDHESDPQVRHTLEHLLSRVVSPPPTLNTVDVKGKGKEKEVTSPAQAHPSPPFASSPIPEPVESSTPAPAGHTLQDMLRQRLEQEVDPEVIEALSNLYLRLYGWQINRDQGATSSTNIDPKGKGKEKTIDVDAPSQSAPAEFAVNESASTAFENLSGTNLKRKRELSPDVAAKLLSVYRSYRSRKSSLGAIKDIEETLRTLEATFVFPTRLDFAAENGLMYTANNSALHAYEHELNGLLARLDAVDSRGDTEVRGRRKEVVLQVERALEEIERRVEQSREREGEDEDAAPSQTEEPAASEPESKPGEETSEVTPEVLPVVLGEAVALVSVTEESVQVAAATTTQEVPSAPEIIPEEETCSQAETRPEVSSTVLDDYVASPSITEVPAEPTATVIILDPPAEGVTPPASTDSQRATEATDVLATTPVLSPSTDDHVAGSDQLAAPQAAHIEVGSSADADADAQISAQPVIDSGAAQDPEKLSVSVVAATASPSSLPSATTEASTPVSEPPADLAASSETDMRTDIDSGTDTDTGSVSSDDAYLLESSPLEDRPRQPRKAAVSEEMEFVEHDEVEGSDWSEVEAA</sequence>
<dbReference type="STRING" id="1314785.A0A165B583"/>
<keyword evidence="5" id="KW-1185">Reference proteome</keyword>
<feature type="region of interest" description="Disordered" evidence="2">
    <location>
        <begin position="210"/>
        <end position="266"/>
    </location>
</feature>
<feature type="compositionally biased region" description="Basic and acidic residues" evidence="2">
    <location>
        <begin position="227"/>
        <end position="236"/>
    </location>
</feature>
<evidence type="ECO:0000259" key="3">
    <source>
        <dbReference type="Pfam" id="PF02179"/>
    </source>
</evidence>
<feature type="region of interest" description="Disordered" evidence="2">
    <location>
        <begin position="305"/>
        <end position="325"/>
    </location>
</feature>
<feature type="compositionally biased region" description="Low complexity" evidence="2">
    <location>
        <begin position="720"/>
        <end position="734"/>
    </location>
</feature>
<proteinExistence type="predicted"/>
<dbReference type="InterPro" id="IPR036533">
    <property type="entry name" value="BAG_dom_sf"/>
</dbReference>
<dbReference type="RefSeq" id="XP_040758007.1">
    <property type="nucleotide sequence ID" value="XM_040911766.1"/>
</dbReference>
<protein>
    <recommendedName>
        <fullName evidence="3">BAG domain-containing protein</fullName>
    </recommendedName>
</protein>
<organism evidence="4 5">
    <name type="scientific">Laetiporus sulphureus 93-53</name>
    <dbReference type="NCBI Taxonomy" id="1314785"/>
    <lineage>
        <taxon>Eukaryota</taxon>
        <taxon>Fungi</taxon>
        <taxon>Dikarya</taxon>
        <taxon>Basidiomycota</taxon>
        <taxon>Agaricomycotina</taxon>
        <taxon>Agaricomycetes</taxon>
        <taxon>Polyporales</taxon>
        <taxon>Laetiporus</taxon>
    </lineage>
</organism>
<feature type="compositionally biased region" description="Basic and acidic residues" evidence="2">
    <location>
        <begin position="315"/>
        <end position="325"/>
    </location>
</feature>
<evidence type="ECO:0000256" key="1">
    <source>
        <dbReference type="SAM" id="Coils"/>
    </source>
</evidence>
<keyword evidence="1" id="KW-0175">Coiled coil</keyword>
<feature type="compositionally biased region" description="Low complexity" evidence="2">
    <location>
        <begin position="648"/>
        <end position="661"/>
    </location>
</feature>
<feature type="domain" description="BAG" evidence="3">
    <location>
        <begin position="426"/>
        <end position="467"/>
    </location>
</feature>
<feature type="compositionally biased region" description="Acidic residues" evidence="2">
    <location>
        <begin position="757"/>
        <end position="778"/>
    </location>
</feature>
<evidence type="ECO:0000313" key="4">
    <source>
        <dbReference type="EMBL" id="KZT00267.1"/>
    </source>
</evidence>
<dbReference type="SUPFAM" id="SSF63491">
    <property type="entry name" value="BAG domain"/>
    <property type="match status" value="1"/>
</dbReference>
<feature type="coiled-coil region" evidence="1">
    <location>
        <begin position="44"/>
        <end position="72"/>
    </location>
</feature>
<feature type="compositionally biased region" description="Low complexity" evidence="2">
    <location>
        <begin position="484"/>
        <end position="495"/>
    </location>
</feature>